<proteinExistence type="predicted"/>
<feature type="domain" description="NR LBD" evidence="5">
    <location>
        <begin position="306"/>
        <end position="522"/>
    </location>
</feature>
<sequence length="526" mass="58919">MGTGQFDKACLSCFFSSVIRRSGSPTPDAGTRLFGILQEEHPQQSKVHLQGPGRDERALPDRQDPQKPMPCLPAGQVFRGEHEQRRCDSARGKNTTISIGHHVRERSNGVLGLSRGRPRRAPSRAGCVTASVFPADSTPLLVIVKTKEIGFGLALDPLGHKFREPLLHEGDIKLVLRELALVFPAFTVQHERGPRKPKQQQSPIAPPLHNDRLRASLGSPYVLLHQRKFRCDQRFSPYPRPVALVQKPPEDSPSPAPLALPHSPSTTTLYSAPPSVTLTPQPPLLQILMSAEQCQELVWNAPLQSETEYSLEQTEASHNSTGTLSNLNPTRELLQETTARLLFMAVRWVCCLPLFQSLSKNDQLLLLEGSWTQLFLLHLAQWSMSWNITGLLEDEQVRARLPDEATTNQQLITIQDTICRFKQLSPDMSEWGCMKAVALFTPETEGLHASESIKMLQDQAQCILGDYTKSRYQRQPGRSGTLMHVVGRLTSIFPKLVERLFFHETIGEIPISRLLVDMYQMKGHTN</sequence>
<keyword evidence="2" id="KW-0804">Transcription</keyword>
<feature type="region of interest" description="Disordered" evidence="4">
    <location>
        <begin position="41"/>
        <end position="69"/>
    </location>
</feature>
<evidence type="ECO:0000256" key="3">
    <source>
        <dbReference type="ARBA" id="ARBA00023170"/>
    </source>
</evidence>
<reference evidence="6 7" key="1">
    <citation type="submission" date="2015-07" db="EMBL/GenBank/DDBJ databases">
        <title>The genome of Melipona quadrifasciata.</title>
        <authorList>
            <person name="Pan H."/>
            <person name="Kapheim K."/>
        </authorList>
    </citation>
    <scope>NUCLEOTIDE SEQUENCE [LARGE SCALE GENOMIC DNA]</scope>
    <source>
        <strain evidence="6">0111107301</strain>
        <tissue evidence="6">Whole body</tissue>
    </source>
</reference>
<dbReference type="STRING" id="166423.A0A0N1ITH4"/>
<dbReference type="PRINTS" id="PR00398">
    <property type="entry name" value="STRDHORMONER"/>
</dbReference>
<dbReference type="PROSITE" id="PS51843">
    <property type="entry name" value="NR_LBD"/>
    <property type="match status" value="1"/>
</dbReference>
<dbReference type="Gene3D" id="1.10.565.10">
    <property type="entry name" value="Retinoid X Receptor"/>
    <property type="match status" value="1"/>
</dbReference>
<feature type="region of interest" description="Disordered" evidence="4">
    <location>
        <begin position="245"/>
        <end position="275"/>
    </location>
</feature>
<feature type="compositionally biased region" description="Polar residues" evidence="4">
    <location>
        <begin position="266"/>
        <end position="275"/>
    </location>
</feature>
<dbReference type="EMBL" id="KQ435801">
    <property type="protein sequence ID" value="KOX73224.1"/>
    <property type="molecule type" value="Genomic_DNA"/>
</dbReference>
<evidence type="ECO:0000256" key="1">
    <source>
        <dbReference type="ARBA" id="ARBA00023015"/>
    </source>
</evidence>
<dbReference type="PANTHER" id="PTHR24083">
    <property type="entry name" value="NUCLEAR HORMONE RECEPTOR"/>
    <property type="match status" value="1"/>
</dbReference>
<keyword evidence="1" id="KW-0805">Transcription regulation</keyword>
<keyword evidence="7" id="KW-1185">Reference proteome</keyword>
<evidence type="ECO:0000313" key="7">
    <source>
        <dbReference type="Proteomes" id="UP000053105"/>
    </source>
</evidence>
<protein>
    <submittedName>
        <fullName evidence="6">Photoreceptor-specific nuclear receptor</fullName>
    </submittedName>
</protein>
<evidence type="ECO:0000256" key="2">
    <source>
        <dbReference type="ARBA" id="ARBA00023163"/>
    </source>
</evidence>
<dbReference type="InterPro" id="IPR001723">
    <property type="entry name" value="Nuclear_hrmn_rcpt"/>
</dbReference>
<dbReference type="OrthoDB" id="5873264at2759"/>
<dbReference type="InterPro" id="IPR035500">
    <property type="entry name" value="NHR-like_dom_sf"/>
</dbReference>
<gene>
    <name evidence="6" type="ORF">WN51_00335</name>
</gene>
<accession>A0A0N1ITH4</accession>
<dbReference type="InterPro" id="IPR050274">
    <property type="entry name" value="Nuclear_hormone_rcpt_NR2"/>
</dbReference>
<organism evidence="6 7">
    <name type="scientific">Melipona quadrifasciata</name>
    <dbReference type="NCBI Taxonomy" id="166423"/>
    <lineage>
        <taxon>Eukaryota</taxon>
        <taxon>Metazoa</taxon>
        <taxon>Ecdysozoa</taxon>
        <taxon>Arthropoda</taxon>
        <taxon>Hexapoda</taxon>
        <taxon>Insecta</taxon>
        <taxon>Pterygota</taxon>
        <taxon>Neoptera</taxon>
        <taxon>Endopterygota</taxon>
        <taxon>Hymenoptera</taxon>
        <taxon>Apocrita</taxon>
        <taxon>Aculeata</taxon>
        <taxon>Apoidea</taxon>
        <taxon>Anthophila</taxon>
        <taxon>Apidae</taxon>
        <taxon>Melipona</taxon>
    </lineage>
</organism>
<name>A0A0N1ITH4_9HYME</name>
<evidence type="ECO:0000259" key="5">
    <source>
        <dbReference type="PROSITE" id="PS51843"/>
    </source>
</evidence>
<dbReference type="InterPro" id="IPR000536">
    <property type="entry name" value="Nucl_hrmn_rcpt_lig-bd"/>
</dbReference>
<evidence type="ECO:0000256" key="4">
    <source>
        <dbReference type="SAM" id="MobiDB-lite"/>
    </source>
</evidence>
<dbReference type="SMART" id="SM00430">
    <property type="entry name" value="HOLI"/>
    <property type="match status" value="1"/>
</dbReference>
<dbReference type="AlphaFoldDB" id="A0A0N1ITH4"/>
<feature type="region of interest" description="Disordered" evidence="4">
    <location>
        <begin position="190"/>
        <end position="210"/>
    </location>
</feature>
<evidence type="ECO:0000313" key="6">
    <source>
        <dbReference type="EMBL" id="KOX73224.1"/>
    </source>
</evidence>
<dbReference type="SUPFAM" id="SSF48508">
    <property type="entry name" value="Nuclear receptor ligand-binding domain"/>
    <property type="match status" value="1"/>
</dbReference>
<dbReference type="Pfam" id="PF00104">
    <property type="entry name" value="Hormone_recep"/>
    <property type="match status" value="1"/>
</dbReference>
<keyword evidence="3 6" id="KW-0675">Receptor</keyword>
<feature type="compositionally biased region" description="Basic and acidic residues" evidence="4">
    <location>
        <begin position="53"/>
        <end position="65"/>
    </location>
</feature>
<dbReference type="Proteomes" id="UP000053105">
    <property type="component" value="Unassembled WGS sequence"/>
</dbReference>